<reference evidence="2 3" key="1">
    <citation type="submission" date="2019-03" db="EMBL/GenBank/DDBJ databases">
        <title>Genomic Encyclopedia of Archaeal and Bacterial Type Strains, Phase II (KMG-II): from individual species to whole genera.</title>
        <authorList>
            <person name="Goeker M."/>
        </authorList>
    </citation>
    <scope>NUCLEOTIDE SEQUENCE [LARGE SCALE GENOMIC DNA]</scope>
    <source>
        <strain evidence="2 3">DSM 24323</strain>
    </source>
</reference>
<comment type="caution">
    <text evidence="2">The sequence shown here is derived from an EMBL/GenBank/DDBJ whole genome shotgun (WGS) entry which is preliminary data.</text>
</comment>
<dbReference type="Pfam" id="PF03966">
    <property type="entry name" value="Trm112p"/>
    <property type="match status" value="1"/>
</dbReference>
<organism evidence="2 3">
    <name type="scientific">Naumannella halotolerans</name>
    <dbReference type="NCBI Taxonomy" id="993414"/>
    <lineage>
        <taxon>Bacteria</taxon>
        <taxon>Bacillati</taxon>
        <taxon>Actinomycetota</taxon>
        <taxon>Actinomycetes</taxon>
        <taxon>Propionibacteriales</taxon>
        <taxon>Propionibacteriaceae</taxon>
        <taxon>Naumannella</taxon>
    </lineage>
</organism>
<protein>
    <recommendedName>
        <fullName evidence="1">UPF0434 protein CLV29_1748</fullName>
    </recommendedName>
</protein>
<dbReference type="Gene3D" id="2.20.25.10">
    <property type="match status" value="1"/>
</dbReference>
<evidence type="ECO:0000313" key="3">
    <source>
        <dbReference type="Proteomes" id="UP000295371"/>
    </source>
</evidence>
<dbReference type="EMBL" id="SOAW01000001">
    <property type="protein sequence ID" value="TDT34096.1"/>
    <property type="molecule type" value="Genomic_DNA"/>
</dbReference>
<evidence type="ECO:0000313" key="2">
    <source>
        <dbReference type="EMBL" id="TDT34096.1"/>
    </source>
</evidence>
<dbReference type="InterPro" id="IPR005651">
    <property type="entry name" value="Trm112-like"/>
</dbReference>
<dbReference type="AlphaFoldDB" id="A0A4R7JAZ3"/>
<name>A0A4R7JAZ3_9ACTN</name>
<dbReference type="Proteomes" id="UP000295371">
    <property type="component" value="Unassembled WGS sequence"/>
</dbReference>
<gene>
    <name evidence="2" type="ORF">CLV29_1748</name>
</gene>
<accession>A0A4R7JAZ3</accession>
<sequence>MGVETTAGLDLPGELLELLACPRCRARLAVDHETSELVCLGTECGLAYPVHDRIPVLLVDEARPTLAGYHR</sequence>
<dbReference type="HAMAP" id="MF_01187">
    <property type="entry name" value="UPF0434"/>
    <property type="match status" value="1"/>
</dbReference>
<proteinExistence type="inferred from homology"/>
<dbReference type="RefSeq" id="WP_133754517.1">
    <property type="nucleotide sequence ID" value="NZ_CP171129.1"/>
</dbReference>
<dbReference type="GO" id="GO:0005829">
    <property type="term" value="C:cytosol"/>
    <property type="evidence" value="ECO:0007669"/>
    <property type="project" value="TreeGrafter"/>
</dbReference>
<dbReference type="OrthoDB" id="9812205at2"/>
<keyword evidence="3" id="KW-1185">Reference proteome</keyword>
<dbReference type="PANTHER" id="PTHR33505:SF4">
    <property type="entry name" value="PROTEIN PREY, MITOCHONDRIAL"/>
    <property type="match status" value="1"/>
</dbReference>
<comment type="similarity">
    <text evidence="1">Belongs to the UPF0434 family.</text>
</comment>
<dbReference type="SUPFAM" id="SSF158997">
    <property type="entry name" value="Trm112p-like"/>
    <property type="match status" value="1"/>
</dbReference>
<evidence type="ECO:0000256" key="1">
    <source>
        <dbReference type="HAMAP-Rule" id="MF_01187"/>
    </source>
</evidence>
<dbReference type="PANTHER" id="PTHR33505">
    <property type="entry name" value="ZGC:162634"/>
    <property type="match status" value="1"/>
</dbReference>